<accession>A0A485L396</accession>
<proteinExistence type="predicted"/>
<dbReference type="AlphaFoldDB" id="A0A485L396"/>
<dbReference type="OrthoDB" id="77715at2759"/>
<reference evidence="4 5" key="1">
    <citation type="submission" date="2019-03" db="EMBL/GenBank/DDBJ databases">
        <authorList>
            <person name="Gaulin E."/>
            <person name="Dumas B."/>
        </authorList>
    </citation>
    <scope>NUCLEOTIDE SEQUENCE [LARGE SCALE GENOMIC DNA]</scope>
    <source>
        <strain evidence="4">CBS 568.67</strain>
    </source>
</reference>
<dbReference type="Proteomes" id="UP000332933">
    <property type="component" value="Unassembled WGS sequence"/>
</dbReference>
<sequence length="467" mass="53255">MIRVAVFNFKMLPTRAFDRFSLQIAISGMSNQTDDEEVHVGPDGTFRPTPQQAEDLQLQLDEVEQELHQAAKYGLYLVEKNEELWQTIERLHVEHETAQTEWKGEMKTVERHLYAAQQERDAWRLCVIPLSLRIPLSSRKCHAVEDEVFQLQQSLTAAAAAQITMQMHRRGSELRRSPSSDFVGSRSVILQSPPSLDIDLDVLKQAVDDKDAQLRQALAREVDKDAYIKRLQQTKRDTLDIIQQMKTAAAMDVDVRRSMEARHAALVDRLSAVQMKLDESQDALQTRLEEESRLRDRIEDLQAELRSQGDDVDAQTSAIQSMRHKCARLEKELQAVSELAEAASTSATATDAFDRLESFFNLTALGIILEHQHRIAQEQLLEGSSRQTIARWFREAVASEVPYHAWHAWLTQRITGKPRRRFFAKGADVSPSSSLAKAIADFFDKYRHDKKSPKRSLESANPTPPYS</sequence>
<protein>
    <submittedName>
        <fullName evidence="4">Aste57867_14763 protein</fullName>
    </submittedName>
</protein>
<evidence type="ECO:0000313" key="3">
    <source>
        <dbReference type="EMBL" id="KAF0694352.1"/>
    </source>
</evidence>
<keyword evidence="5" id="KW-1185">Reference proteome</keyword>
<dbReference type="EMBL" id="VJMH01005574">
    <property type="protein sequence ID" value="KAF0694352.1"/>
    <property type="molecule type" value="Genomic_DNA"/>
</dbReference>
<evidence type="ECO:0000313" key="5">
    <source>
        <dbReference type="Proteomes" id="UP000332933"/>
    </source>
</evidence>
<reference evidence="3" key="2">
    <citation type="submission" date="2019-06" db="EMBL/GenBank/DDBJ databases">
        <title>Genomics analysis of Aphanomyces spp. identifies a new class of oomycete effector associated with host adaptation.</title>
        <authorList>
            <person name="Gaulin E."/>
        </authorList>
    </citation>
    <scope>NUCLEOTIDE SEQUENCE</scope>
    <source>
        <strain evidence="3">CBS 578.67</strain>
    </source>
</reference>
<gene>
    <name evidence="4" type="primary">Aste57867_14763</name>
    <name evidence="3" type="ORF">As57867_014708</name>
    <name evidence="4" type="ORF">ASTE57867_14763</name>
</gene>
<evidence type="ECO:0000256" key="1">
    <source>
        <dbReference type="SAM" id="Coils"/>
    </source>
</evidence>
<organism evidence="4 5">
    <name type="scientific">Aphanomyces stellatus</name>
    <dbReference type="NCBI Taxonomy" id="120398"/>
    <lineage>
        <taxon>Eukaryota</taxon>
        <taxon>Sar</taxon>
        <taxon>Stramenopiles</taxon>
        <taxon>Oomycota</taxon>
        <taxon>Saprolegniomycetes</taxon>
        <taxon>Saprolegniales</taxon>
        <taxon>Verrucalvaceae</taxon>
        <taxon>Aphanomyces</taxon>
    </lineage>
</organism>
<feature type="coiled-coil region" evidence="1">
    <location>
        <begin position="284"/>
        <end position="346"/>
    </location>
</feature>
<evidence type="ECO:0000313" key="4">
    <source>
        <dbReference type="EMBL" id="VFT91581.1"/>
    </source>
</evidence>
<name>A0A485L396_9STRA</name>
<keyword evidence="1" id="KW-0175">Coiled coil</keyword>
<evidence type="ECO:0000256" key="2">
    <source>
        <dbReference type="SAM" id="MobiDB-lite"/>
    </source>
</evidence>
<dbReference type="Gene3D" id="6.10.140.920">
    <property type="match status" value="1"/>
</dbReference>
<feature type="region of interest" description="Disordered" evidence="2">
    <location>
        <begin position="448"/>
        <end position="467"/>
    </location>
</feature>
<dbReference type="EMBL" id="CAADRA010005595">
    <property type="protein sequence ID" value="VFT91581.1"/>
    <property type="molecule type" value="Genomic_DNA"/>
</dbReference>